<evidence type="ECO:0000313" key="1">
    <source>
        <dbReference type="EMBL" id="KAI9917979.1"/>
    </source>
</evidence>
<dbReference type="EMBL" id="CM047592">
    <property type="protein sequence ID" value="KAI9917979.1"/>
    <property type="molecule type" value="Genomic_DNA"/>
</dbReference>
<gene>
    <name evidence="1" type="ORF">PsorP6_012699</name>
</gene>
<proteinExistence type="predicted"/>
<accession>A0ACC0WGN2</accession>
<evidence type="ECO:0000313" key="2">
    <source>
        <dbReference type="Proteomes" id="UP001163321"/>
    </source>
</evidence>
<reference evidence="1 2" key="1">
    <citation type="journal article" date="2022" name="bioRxiv">
        <title>The genome of the oomycete Peronosclerospora sorghi, a cosmopolitan pathogen of maize and sorghum, is inflated with dispersed pseudogenes.</title>
        <authorList>
            <person name="Fletcher K."/>
            <person name="Martin F."/>
            <person name="Isakeit T."/>
            <person name="Cavanaugh K."/>
            <person name="Magill C."/>
            <person name="Michelmore R."/>
        </authorList>
    </citation>
    <scope>NUCLEOTIDE SEQUENCE [LARGE SCALE GENOMIC DNA]</scope>
    <source>
        <strain evidence="1">P6</strain>
    </source>
</reference>
<keyword evidence="2" id="KW-1185">Reference proteome</keyword>
<sequence length="92" mass="10197">MFADGGLEVNGVKIQIAAVTDDTLDEATKWVVKRAKIEAVGKRFLERAKYTQGGMKKETSTTDNADADMTVSSKTRKAEEVEVEVQNEKEKM</sequence>
<protein>
    <submittedName>
        <fullName evidence="1">Uncharacterized protein</fullName>
    </submittedName>
</protein>
<dbReference type="Proteomes" id="UP001163321">
    <property type="component" value="Chromosome 13"/>
</dbReference>
<name>A0ACC0WGN2_9STRA</name>
<organism evidence="1 2">
    <name type="scientific">Peronosclerospora sorghi</name>
    <dbReference type="NCBI Taxonomy" id="230839"/>
    <lineage>
        <taxon>Eukaryota</taxon>
        <taxon>Sar</taxon>
        <taxon>Stramenopiles</taxon>
        <taxon>Oomycota</taxon>
        <taxon>Peronosporomycetes</taxon>
        <taxon>Peronosporales</taxon>
        <taxon>Peronosporaceae</taxon>
        <taxon>Peronosclerospora</taxon>
    </lineage>
</organism>
<comment type="caution">
    <text evidence="1">The sequence shown here is derived from an EMBL/GenBank/DDBJ whole genome shotgun (WGS) entry which is preliminary data.</text>
</comment>